<evidence type="ECO:0000313" key="2">
    <source>
        <dbReference type="Proteomes" id="UP001144323"/>
    </source>
</evidence>
<sequence length="346" mass="39254">MDPSPKGSRLDADHPKSGVLIPCRSTDKKKAHVDFLDAELRKSEYRDGIGRNIHLINSAFEPHATTIIETVKKKGPSNRALFFLDQYGWSDVSFDVIRSIFRDMKNPEVILTFSVDSLIDYFQEETAKHRSGRAIELNDDFAERIVGLKTEQGARYLIQNFLYRHIQAKTGAPFYTPFFLKSATCRRAYWLLHLSRHERARDEMARLHWEMSNIFVHHGGAGFNALGFDPNVDPDQCGFDFDFGSDAKIDSLNAAVEQLPRLIRDDAPDGVPITIADLFKARCNDTPLTMPLVSEAVVKLRDEFAEVEVLTADGKLRPSAVNLSWEDRVRPRRQRSFFRSLGVGGP</sequence>
<comment type="caution">
    <text evidence="1">The sequence shown here is derived from an EMBL/GenBank/DDBJ whole genome shotgun (WGS) entry which is preliminary data.</text>
</comment>
<dbReference type="InterPro" id="IPR031009">
    <property type="entry name" value="Tcm_partner"/>
</dbReference>
<dbReference type="Proteomes" id="UP001144323">
    <property type="component" value="Unassembled WGS sequence"/>
</dbReference>
<protein>
    <recommendedName>
        <fullName evidence="3">Three-Cys-motif partner protein TcmP</fullName>
    </recommendedName>
</protein>
<name>A0A9W6LU93_9HYPH</name>
<dbReference type="EMBL" id="BSEC01000004">
    <property type="protein sequence ID" value="GLI95570.1"/>
    <property type="molecule type" value="Genomic_DNA"/>
</dbReference>
<evidence type="ECO:0008006" key="3">
    <source>
        <dbReference type="Google" id="ProtNLM"/>
    </source>
</evidence>
<dbReference type="NCBIfam" id="TIGR04474">
    <property type="entry name" value="tcm_partner"/>
    <property type="match status" value="1"/>
</dbReference>
<evidence type="ECO:0000313" key="1">
    <source>
        <dbReference type="EMBL" id="GLI95570.1"/>
    </source>
</evidence>
<keyword evidence="2" id="KW-1185">Reference proteome</keyword>
<gene>
    <name evidence="1" type="ORF">LMG27198_45620</name>
</gene>
<dbReference type="AlphaFoldDB" id="A0A9W6LU93"/>
<accession>A0A9W6LU93</accession>
<proteinExistence type="predicted"/>
<reference evidence="1" key="1">
    <citation type="journal article" date="2023" name="Int. J. Syst. Evol. Microbiol.">
        <title>Methylocystis iwaonis sp. nov., a type II methane-oxidizing bacterium from surface soil of a rice paddy field in Japan, and emended description of the genus Methylocystis (ex Whittenbury et al. 1970) Bowman et al. 1993.</title>
        <authorList>
            <person name="Kaise H."/>
            <person name="Sawadogo J.B."/>
            <person name="Alam M.S."/>
            <person name="Ueno C."/>
            <person name="Dianou D."/>
            <person name="Shinjo R."/>
            <person name="Asakawa S."/>
        </authorList>
    </citation>
    <scope>NUCLEOTIDE SEQUENCE</scope>
    <source>
        <strain evidence="1">LMG27198</strain>
    </source>
</reference>
<organism evidence="1 2">
    <name type="scientific">Methylocystis echinoides</name>
    <dbReference type="NCBI Taxonomy" id="29468"/>
    <lineage>
        <taxon>Bacteria</taxon>
        <taxon>Pseudomonadati</taxon>
        <taxon>Pseudomonadota</taxon>
        <taxon>Alphaproteobacteria</taxon>
        <taxon>Hyphomicrobiales</taxon>
        <taxon>Methylocystaceae</taxon>
        <taxon>Methylocystis</taxon>
    </lineage>
</organism>